<sequence>MSVNRLGRANPPIFLLTETLRGKCNVSVGEGSYEGVRLSYAQRGLRE</sequence>
<organism evidence="1 2">
    <name type="scientific">Mojavia pulchra JT2-VF2</name>
    <dbReference type="NCBI Taxonomy" id="287848"/>
    <lineage>
        <taxon>Bacteria</taxon>
        <taxon>Bacillati</taxon>
        <taxon>Cyanobacteriota</taxon>
        <taxon>Cyanophyceae</taxon>
        <taxon>Nostocales</taxon>
        <taxon>Nostocaceae</taxon>
    </lineage>
</organism>
<reference evidence="1" key="1">
    <citation type="submission" date="2021-05" db="EMBL/GenBank/DDBJ databases">
        <authorList>
            <person name="Pietrasiak N."/>
            <person name="Ward R."/>
            <person name="Stajich J.E."/>
            <person name="Kurbessoian T."/>
        </authorList>
    </citation>
    <scope>NUCLEOTIDE SEQUENCE</scope>
    <source>
        <strain evidence="1">JT2-VF2</strain>
    </source>
</reference>
<comment type="caution">
    <text evidence="1">The sequence shown here is derived from an EMBL/GenBank/DDBJ whole genome shotgun (WGS) entry which is preliminary data.</text>
</comment>
<reference evidence="1" key="2">
    <citation type="journal article" date="2022" name="Microbiol. Resour. Announc.">
        <title>Metagenome Sequencing to Explore Phylogenomics of Terrestrial Cyanobacteria.</title>
        <authorList>
            <person name="Ward R.D."/>
            <person name="Stajich J.E."/>
            <person name="Johansen J.R."/>
            <person name="Huntemann M."/>
            <person name="Clum A."/>
            <person name="Foster B."/>
            <person name="Foster B."/>
            <person name="Roux S."/>
            <person name="Palaniappan K."/>
            <person name="Varghese N."/>
            <person name="Mukherjee S."/>
            <person name="Reddy T.B.K."/>
            <person name="Daum C."/>
            <person name="Copeland A."/>
            <person name="Chen I.A."/>
            <person name="Ivanova N.N."/>
            <person name="Kyrpides N.C."/>
            <person name="Shapiro N."/>
            <person name="Eloe-Fadrosh E.A."/>
            <person name="Pietrasiak N."/>
        </authorList>
    </citation>
    <scope>NUCLEOTIDE SEQUENCE</scope>
    <source>
        <strain evidence="1">JT2-VF2</strain>
    </source>
</reference>
<dbReference type="EMBL" id="JAHHHN010000025">
    <property type="protein sequence ID" value="MBW4564699.1"/>
    <property type="molecule type" value="Genomic_DNA"/>
</dbReference>
<dbReference type="AlphaFoldDB" id="A0A951Q2F3"/>
<protein>
    <submittedName>
        <fullName evidence="1">Uncharacterized protein</fullName>
    </submittedName>
</protein>
<evidence type="ECO:0000313" key="1">
    <source>
        <dbReference type="EMBL" id="MBW4564699.1"/>
    </source>
</evidence>
<dbReference type="Proteomes" id="UP000715781">
    <property type="component" value="Unassembled WGS sequence"/>
</dbReference>
<gene>
    <name evidence="1" type="ORF">KME32_26970</name>
</gene>
<proteinExistence type="predicted"/>
<name>A0A951Q2F3_9NOST</name>
<accession>A0A951Q2F3</accession>
<evidence type="ECO:0000313" key="2">
    <source>
        <dbReference type="Proteomes" id="UP000715781"/>
    </source>
</evidence>